<dbReference type="PROSITE" id="PS50053">
    <property type="entry name" value="UBIQUITIN_2"/>
    <property type="match status" value="1"/>
</dbReference>
<organism evidence="2 3">
    <name type="scientific">Planoprotostelium fungivorum</name>
    <dbReference type="NCBI Taxonomy" id="1890364"/>
    <lineage>
        <taxon>Eukaryota</taxon>
        <taxon>Amoebozoa</taxon>
        <taxon>Evosea</taxon>
        <taxon>Variosea</taxon>
        <taxon>Cavosteliida</taxon>
        <taxon>Cavosteliaceae</taxon>
        <taxon>Planoprotostelium</taxon>
    </lineage>
</organism>
<evidence type="ECO:0000313" key="3">
    <source>
        <dbReference type="Proteomes" id="UP000241769"/>
    </source>
</evidence>
<name>A0A2P6N395_9EUKA</name>
<evidence type="ECO:0000259" key="1">
    <source>
        <dbReference type="PROSITE" id="PS50053"/>
    </source>
</evidence>
<dbReference type="Gene3D" id="3.10.20.90">
    <property type="entry name" value="Phosphatidylinositol 3-kinase Catalytic Subunit, Chain A, domain 1"/>
    <property type="match status" value="1"/>
</dbReference>
<dbReference type="InterPro" id="IPR029071">
    <property type="entry name" value="Ubiquitin-like_domsf"/>
</dbReference>
<keyword evidence="3" id="KW-1185">Reference proteome</keyword>
<protein>
    <recommendedName>
        <fullName evidence="1">Ubiquitin-like domain-containing protein</fullName>
    </recommendedName>
</protein>
<dbReference type="SUPFAM" id="SSF54236">
    <property type="entry name" value="Ubiquitin-like"/>
    <property type="match status" value="1"/>
</dbReference>
<proteinExistence type="predicted"/>
<dbReference type="AlphaFoldDB" id="A0A2P6N395"/>
<dbReference type="EMBL" id="MDYQ01000224">
    <property type="protein sequence ID" value="PRP78427.1"/>
    <property type="molecule type" value="Genomic_DNA"/>
</dbReference>
<accession>A0A2P6N395</accession>
<sequence length="85" mass="9078">MTVSVRITATGETFEVASGQNIEQLKSSIFEKRGIPTQLQMLTGENGRVLEAIQDGSSVDLSLPLNGGCWCGDDCQCCILPCSIL</sequence>
<feature type="domain" description="Ubiquitin-like" evidence="1">
    <location>
        <begin position="1"/>
        <end position="51"/>
    </location>
</feature>
<comment type="caution">
    <text evidence="2">The sequence shown here is derived from an EMBL/GenBank/DDBJ whole genome shotgun (WGS) entry which is preliminary data.</text>
</comment>
<dbReference type="InterPro" id="IPR000626">
    <property type="entry name" value="Ubiquitin-like_dom"/>
</dbReference>
<reference evidence="2 3" key="1">
    <citation type="journal article" date="2018" name="Genome Biol. Evol.">
        <title>Multiple Roots of Fruiting Body Formation in Amoebozoa.</title>
        <authorList>
            <person name="Hillmann F."/>
            <person name="Forbes G."/>
            <person name="Novohradska S."/>
            <person name="Ferling I."/>
            <person name="Riege K."/>
            <person name="Groth M."/>
            <person name="Westermann M."/>
            <person name="Marz M."/>
            <person name="Spaller T."/>
            <person name="Winckler T."/>
            <person name="Schaap P."/>
            <person name="Glockner G."/>
        </authorList>
    </citation>
    <scope>NUCLEOTIDE SEQUENCE [LARGE SCALE GENOMIC DNA]</scope>
    <source>
        <strain evidence="2 3">Jena</strain>
    </source>
</reference>
<dbReference type="InParanoid" id="A0A2P6N395"/>
<gene>
    <name evidence="2" type="ORF">PROFUN_15513</name>
</gene>
<dbReference type="Proteomes" id="UP000241769">
    <property type="component" value="Unassembled WGS sequence"/>
</dbReference>
<evidence type="ECO:0000313" key="2">
    <source>
        <dbReference type="EMBL" id="PRP78427.1"/>
    </source>
</evidence>